<dbReference type="STRING" id="551991.SAMN05192529_104151"/>
<dbReference type="Proteomes" id="UP000199041">
    <property type="component" value="Unassembled WGS sequence"/>
</dbReference>
<sequence length="364" mass="40838">MTCNKFTIKSNNLALIVWLFSSLFILTGSLDAQLPTRLILKSAPESPVIDSKNPDVISSHNKSGFETGQVIKIGDTYHMFINEMFDRPHKDMRIAYWTSKDALHWHRKSTIVNSIPGRTATNPRAEVWVTGVKYNHLEDAWNIFYVAYRAGDSTKAEIAGNDYSGRIWRAKSTVNGTGGIAGPYADMGIVLEPDSNSQRWEGQQAVACFNPYKVGNTWYAMYDGHNHVPRGPWPTGMAFAKKLSGPWTRMPEGFNPIGVAKVFMENEVVSKLKDGRYMMVFDSFGDQQIGYSLSSDGLHWTGEQRVKVQFQDHIWAENGDHSTRTPLCAIEQEDGSFAVIYTALTTKGGKKFFAVGRCTLVWDK</sequence>
<dbReference type="SUPFAM" id="SSF75005">
    <property type="entry name" value="Arabinanase/levansucrase/invertase"/>
    <property type="match status" value="2"/>
</dbReference>
<name>A0A1H3X474_9BACT</name>
<gene>
    <name evidence="1" type="ORF">SAMN05192529_104151</name>
</gene>
<evidence type="ECO:0000313" key="2">
    <source>
        <dbReference type="Proteomes" id="UP000199041"/>
    </source>
</evidence>
<dbReference type="EMBL" id="FNQY01000004">
    <property type="protein sequence ID" value="SDZ93318.1"/>
    <property type="molecule type" value="Genomic_DNA"/>
</dbReference>
<proteinExistence type="predicted"/>
<dbReference type="Gene3D" id="2.115.10.20">
    <property type="entry name" value="Glycosyl hydrolase domain, family 43"/>
    <property type="match status" value="1"/>
</dbReference>
<keyword evidence="2" id="KW-1185">Reference proteome</keyword>
<organism evidence="1 2">
    <name type="scientific">Arachidicoccus rhizosphaerae</name>
    <dbReference type="NCBI Taxonomy" id="551991"/>
    <lineage>
        <taxon>Bacteria</taxon>
        <taxon>Pseudomonadati</taxon>
        <taxon>Bacteroidota</taxon>
        <taxon>Chitinophagia</taxon>
        <taxon>Chitinophagales</taxon>
        <taxon>Chitinophagaceae</taxon>
        <taxon>Arachidicoccus</taxon>
    </lineage>
</organism>
<dbReference type="RefSeq" id="WP_211481756.1">
    <property type="nucleotide sequence ID" value="NZ_FNQY01000004.1"/>
</dbReference>
<evidence type="ECO:0000313" key="1">
    <source>
        <dbReference type="EMBL" id="SDZ93318.1"/>
    </source>
</evidence>
<reference evidence="1 2" key="1">
    <citation type="submission" date="2016-10" db="EMBL/GenBank/DDBJ databases">
        <authorList>
            <person name="de Groot N.N."/>
        </authorList>
    </citation>
    <scope>NUCLEOTIDE SEQUENCE [LARGE SCALE GENOMIC DNA]</scope>
    <source>
        <strain evidence="1 2">Vu-144</strain>
    </source>
</reference>
<dbReference type="AlphaFoldDB" id="A0A1H3X474"/>
<dbReference type="InterPro" id="IPR023296">
    <property type="entry name" value="Glyco_hydro_beta-prop_sf"/>
</dbReference>
<protein>
    <recommendedName>
        <fullName evidence="3">Glycosyl hydrolases family 43</fullName>
    </recommendedName>
</protein>
<evidence type="ECO:0008006" key="3">
    <source>
        <dbReference type="Google" id="ProtNLM"/>
    </source>
</evidence>
<accession>A0A1H3X474</accession>